<dbReference type="InterPro" id="IPR005000">
    <property type="entry name" value="Aldolase/citrate-lyase_domain"/>
</dbReference>
<keyword evidence="3" id="KW-0460">Magnesium</keyword>
<protein>
    <recommendedName>
        <fullName evidence="4">HpcH/HpaI aldolase/citrate lyase domain-containing protein</fullName>
    </recommendedName>
</protein>
<dbReference type="EMBL" id="LAZR01010415">
    <property type="protein sequence ID" value="KKM67066.1"/>
    <property type="molecule type" value="Genomic_DNA"/>
</dbReference>
<accession>A0A0F9JX70</accession>
<dbReference type="SUPFAM" id="SSF51621">
    <property type="entry name" value="Phosphoenolpyruvate/pyruvate domain"/>
    <property type="match status" value="1"/>
</dbReference>
<dbReference type="Gene3D" id="3.20.20.60">
    <property type="entry name" value="Phosphoenolpyruvate-binding domains"/>
    <property type="match status" value="1"/>
</dbReference>
<dbReference type="AlphaFoldDB" id="A0A0F9JX70"/>
<dbReference type="GO" id="GO:0003824">
    <property type="term" value="F:catalytic activity"/>
    <property type="evidence" value="ECO:0007669"/>
    <property type="project" value="InterPro"/>
</dbReference>
<evidence type="ECO:0000256" key="3">
    <source>
        <dbReference type="ARBA" id="ARBA00022842"/>
    </source>
</evidence>
<dbReference type="GO" id="GO:0006107">
    <property type="term" value="P:oxaloacetate metabolic process"/>
    <property type="evidence" value="ECO:0007669"/>
    <property type="project" value="TreeGrafter"/>
</dbReference>
<organism evidence="5">
    <name type="scientific">marine sediment metagenome</name>
    <dbReference type="NCBI Taxonomy" id="412755"/>
    <lineage>
        <taxon>unclassified sequences</taxon>
        <taxon>metagenomes</taxon>
        <taxon>ecological metagenomes</taxon>
    </lineage>
</organism>
<dbReference type="PANTHER" id="PTHR32308">
    <property type="entry name" value="LYASE BETA SUBUNIT, PUTATIVE (AFU_ORTHOLOGUE AFUA_4G13030)-RELATED"/>
    <property type="match status" value="1"/>
</dbReference>
<dbReference type="GO" id="GO:0000287">
    <property type="term" value="F:magnesium ion binding"/>
    <property type="evidence" value="ECO:0007669"/>
    <property type="project" value="TreeGrafter"/>
</dbReference>
<evidence type="ECO:0000256" key="2">
    <source>
        <dbReference type="ARBA" id="ARBA00022723"/>
    </source>
</evidence>
<gene>
    <name evidence="5" type="ORF">LCGC14_1474890</name>
</gene>
<evidence type="ECO:0000259" key="4">
    <source>
        <dbReference type="Pfam" id="PF03328"/>
    </source>
</evidence>
<keyword evidence="2" id="KW-0479">Metal-binding</keyword>
<comment type="caution">
    <text evidence="5">The sequence shown here is derived from an EMBL/GenBank/DDBJ whole genome shotgun (WGS) entry which is preliminary data.</text>
</comment>
<evidence type="ECO:0000313" key="5">
    <source>
        <dbReference type="EMBL" id="KKM67066.1"/>
    </source>
</evidence>
<comment type="cofactor">
    <cofactor evidence="1">
        <name>Mg(2+)</name>
        <dbReference type="ChEBI" id="CHEBI:18420"/>
    </cofactor>
</comment>
<feature type="domain" description="HpcH/HpaI aldolase/citrate lyase" evidence="4">
    <location>
        <begin position="14"/>
        <end position="214"/>
    </location>
</feature>
<reference evidence="5" key="1">
    <citation type="journal article" date="2015" name="Nature">
        <title>Complex archaea that bridge the gap between prokaryotes and eukaryotes.</title>
        <authorList>
            <person name="Spang A."/>
            <person name="Saw J.H."/>
            <person name="Jorgensen S.L."/>
            <person name="Zaremba-Niedzwiedzka K."/>
            <person name="Martijn J."/>
            <person name="Lind A.E."/>
            <person name="van Eijk R."/>
            <person name="Schleper C."/>
            <person name="Guy L."/>
            <person name="Ettema T.J."/>
        </authorList>
    </citation>
    <scope>NUCLEOTIDE SEQUENCE</scope>
</reference>
<dbReference type="InterPro" id="IPR011206">
    <property type="entry name" value="Citrate_lyase_beta/mcl1/mcl2"/>
</dbReference>
<name>A0A0F9JX70_9ZZZZ</name>
<evidence type="ECO:0000256" key="1">
    <source>
        <dbReference type="ARBA" id="ARBA00001946"/>
    </source>
</evidence>
<dbReference type="PANTHER" id="PTHR32308:SF10">
    <property type="entry name" value="CITRATE LYASE SUBUNIT BETA"/>
    <property type="match status" value="1"/>
</dbReference>
<dbReference type="InterPro" id="IPR040442">
    <property type="entry name" value="Pyrv_kinase-like_dom_sf"/>
</dbReference>
<dbReference type="Pfam" id="PF03328">
    <property type="entry name" value="HpcH_HpaI"/>
    <property type="match status" value="1"/>
</dbReference>
<proteinExistence type="predicted"/>
<sequence length="273" mass="28517">MSAPINQDTPSFPLFVPADRPERFAKACAAGTDSVIIDLEDAVPAQSKVAVRRIPQGAMPAERTAKLYLRVNGTDTPWYADDVAFARSTGFDGVILPKTESAAQIEALRAALAQGQQVMALVESVAGLAAITEIAHAADRIAFGSIDFALDLRGAHTQTALLYARSAIVMAARLAGKPAPIDGVTTATNDPAITAGDAAHGRDLGFGGKLLIHPGQIAPARAAFRPTQAEVGWAQRVITASADGTTITVDGAMVDAPVVARATRILERERAMK</sequence>
<dbReference type="InterPro" id="IPR015813">
    <property type="entry name" value="Pyrv/PenolPyrv_kinase-like_dom"/>
</dbReference>
<dbReference type="PIRSF" id="PIRSF015582">
    <property type="entry name" value="Cit_lyase_B"/>
    <property type="match status" value="1"/>
</dbReference>